<proteinExistence type="inferred from homology"/>
<dbReference type="AlphaFoldDB" id="B3S066"/>
<name>B3S066_TRIAD</name>
<dbReference type="KEGG" id="tad:TRIADDRAFT_26445"/>
<keyword evidence="3" id="KW-0802">TPR repeat</keyword>
<dbReference type="Gene3D" id="1.25.40.10">
    <property type="entry name" value="Tetratricopeptide repeat domain"/>
    <property type="match status" value="1"/>
</dbReference>
<dbReference type="STRING" id="10228.B3S066"/>
<dbReference type="OMA" id="CNQMLCE"/>
<protein>
    <submittedName>
        <fullName evidence="4">Uncharacterized protein</fullName>
    </submittedName>
</protein>
<dbReference type="InterPro" id="IPR019734">
    <property type="entry name" value="TPR_rpt"/>
</dbReference>
<dbReference type="FunCoup" id="B3S066">
    <property type="interactions" value="12"/>
</dbReference>
<evidence type="ECO:0000256" key="2">
    <source>
        <dbReference type="ARBA" id="ARBA00022737"/>
    </source>
</evidence>
<dbReference type="HOGENOM" id="CLU_1464567_0_0_1"/>
<dbReference type="GO" id="GO:0006570">
    <property type="term" value="P:tyrosine metabolic process"/>
    <property type="evidence" value="ECO:0000318"/>
    <property type="project" value="GO_Central"/>
</dbReference>
<sequence>MAEVTCSDKDNAVLNCIFNPHLPLGDASAATAKPSDTLIDSEYDSQLLERAKQLEVEGIKHAERGDVASAINKFSESIQLLPSRPSGYNNRAQALRLHGDIDGAMADLDKTIEFSSGKGLSASQAYTQRALLKKLSGDDDAALDDFKRAAALGNDFAKAQVVEMNPYAAMCNQMLSSAFKKLKGENS</sequence>
<dbReference type="InterPro" id="IPR011990">
    <property type="entry name" value="TPR-like_helical_dom_sf"/>
</dbReference>
<dbReference type="RefSeq" id="XP_002113479.1">
    <property type="nucleotide sequence ID" value="XM_002113443.1"/>
</dbReference>
<dbReference type="CTD" id="6755075"/>
<dbReference type="PhylomeDB" id="B3S066"/>
<organism evidence="4 5">
    <name type="scientific">Trichoplax adhaerens</name>
    <name type="common">Trichoplax reptans</name>
    <dbReference type="NCBI Taxonomy" id="10228"/>
    <lineage>
        <taxon>Eukaryota</taxon>
        <taxon>Metazoa</taxon>
        <taxon>Placozoa</taxon>
        <taxon>Uniplacotomia</taxon>
        <taxon>Trichoplacea</taxon>
        <taxon>Trichoplacidae</taxon>
        <taxon>Trichoplax</taxon>
    </lineage>
</organism>
<dbReference type="GeneID" id="6755075"/>
<accession>B3S066</accession>
<evidence type="ECO:0000313" key="5">
    <source>
        <dbReference type="Proteomes" id="UP000009022"/>
    </source>
</evidence>
<dbReference type="SUPFAM" id="SSF48452">
    <property type="entry name" value="TPR-like"/>
    <property type="match status" value="1"/>
</dbReference>
<dbReference type="Proteomes" id="UP000009022">
    <property type="component" value="Unassembled WGS sequence"/>
</dbReference>
<gene>
    <name evidence="4" type="ORF">TRIADDRAFT_26445</name>
</gene>
<comment type="similarity">
    <text evidence="1">Belongs to the TTC36 family.</text>
</comment>
<dbReference type="eggNOG" id="KOG4555">
    <property type="taxonomic scope" value="Eukaryota"/>
</dbReference>
<keyword evidence="5" id="KW-1185">Reference proteome</keyword>
<keyword evidence="2" id="KW-0677">Repeat</keyword>
<dbReference type="InterPro" id="IPR038906">
    <property type="entry name" value="TTC36"/>
</dbReference>
<dbReference type="EMBL" id="DS985246">
    <property type="protein sequence ID" value="EDV23953.1"/>
    <property type="molecule type" value="Genomic_DNA"/>
</dbReference>
<dbReference type="SMART" id="SM00028">
    <property type="entry name" value="TPR"/>
    <property type="match status" value="3"/>
</dbReference>
<dbReference type="FunFam" id="1.25.40.10:FF:000213">
    <property type="entry name" value="Tetratricopeptide repeat domain 36"/>
    <property type="match status" value="1"/>
</dbReference>
<reference evidence="4 5" key="1">
    <citation type="journal article" date="2008" name="Nature">
        <title>The Trichoplax genome and the nature of placozoans.</title>
        <authorList>
            <person name="Srivastava M."/>
            <person name="Begovic E."/>
            <person name="Chapman J."/>
            <person name="Putnam N.H."/>
            <person name="Hellsten U."/>
            <person name="Kawashima T."/>
            <person name="Kuo A."/>
            <person name="Mitros T."/>
            <person name="Salamov A."/>
            <person name="Carpenter M.L."/>
            <person name="Signorovitch A.Y."/>
            <person name="Moreno M.A."/>
            <person name="Kamm K."/>
            <person name="Grimwood J."/>
            <person name="Schmutz J."/>
            <person name="Shapiro H."/>
            <person name="Grigoriev I.V."/>
            <person name="Buss L.W."/>
            <person name="Schierwater B."/>
            <person name="Dellaporta S.L."/>
            <person name="Rokhsar D.S."/>
        </authorList>
    </citation>
    <scope>NUCLEOTIDE SEQUENCE [LARGE SCALE GENOMIC DNA]</scope>
    <source>
        <strain evidence="4 5">Grell-BS-1999</strain>
    </source>
</reference>
<evidence type="ECO:0000256" key="1">
    <source>
        <dbReference type="ARBA" id="ARBA00006995"/>
    </source>
</evidence>
<evidence type="ECO:0000313" key="4">
    <source>
        <dbReference type="EMBL" id="EDV23953.1"/>
    </source>
</evidence>
<dbReference type="InParanoid" id="B3S066"/>
<dbReference type="OrthoDB" id="539634at2759"/>
<dbReference type="PANTHER" id="PTHR21405">
    <property type="entry name" value="CDNA SEQUENCE BC021608"/>
    <property type="match status" value="1"/>
</dbReference>
<dbReference type="PANTHER" id="PTHR21405:SF0">
    <property type="entry name" value="TETRATRICOPEPTIDE REPEAT PROTEIN 36"/>
    <property type="match status" value="1"/>
</dbReference>
<evidence type="ECO:0000256" key="3">
    <source>
        <dbReference type="ARBA" id="ARBA00022803"/>
    </source>
</evidence>